<feature type="compositionally biased region" description="Low complexity" evidence="1">
    <location>
        <begin position="195"/>
        <end position="209"/>
    </location>
</feature>
<feature type="compositionally biased region" description="Low complexity" evidence="1">
    <location>
        <begin position="141"/>
        <end position="164"/>
    </location>
</feature>
<organism evidence="3 4">
    <name type="scientific">Orchesella dallaii</name>
    <dbReference type="NCBI Taxonomy" id="48710"/>
    <lineage>
        <taxon>Eukaryota</taxon>
        <taxon>Metazoa</taxon>
        <taxon>Ecdysozoa</taxon>
        <taxon>Arthropoda</taxon>
        <taxon>Hexapoda</taxon>
        <taxon>Collembola</taxon>
        <taxon>Entomobryomorpha</taxon>
        <taxon>Entomobryoidea</taxon>
        <taxon>Orchesellidae</taxon>
        <taxon>Orchesellinae</taxon>
        <taxon>Orchesella</taxon>
    </lineage>
</organism>
<evidence type="ECO:0000259" key="2">
    <source>
        <dbReference type="PROSITE" id="PS50250"/>
    </source>
</evidence>
<gene>
    <name evidence="3" type="ORF">ODALV1_LOCUS20087</name>
</gene>
<dbReference type="Proteomes" id="UP001642540">
    <property type="component" value="Unassembled WGS sequence"/>
</dbReference>
<feature type="compositionally biased region" description="Polar residues" evidence="1">
    <location>
        <begin position="23"/>
        <end position="33"/>
    </location>
</feature>
<feature type="region of interest" description="Disordered" evidence="1">
    <location>
        <begin position="1"/>
        <end position="33"/>
    </location>
</feature>
<feature type="compositionally biased region" description="Low complexity" evidence="1">
    <location>
        <begin position="435"/>
        <end position="445"/>
    </location>
</feature>
<dbReference type="EMBL" id="CAXLJM020000068">
    <property type="protein sequence ID" value="CAL8123089.1"/>
    <property type="molecule type" value="Genomic_DNA"/>
</dbReference>
<sequence>MSQLGDQQSLDKAAEAAQKLAASTNTKSNQSATAAPQWQLPYAFSPYLAPPGYGYGNFGYGQYGIQGMNFSCPTPAQPPAIPQMQQVAPKDNQANAIGLPPGFNPAQLSQIPPPSLPSGASNGSANSSNFSSYSYFGNYSQTNQSWGSNQQQNNRNQQHQNQNSGGAGPKPIRFSLGPKRGGAHGFNNKTHQPQSNANSSSLANSSNNFTGNANNVAGIGGHQNGIGYQNANSSYAKVASASTSNSTQQNIGTEYRNQSNLSNAYTSNSSSSSAQNTFSNHNQRNGEGPIQLNPRDISRAMDPSVWPQCLQDYVFRCYELCKSDVDKDRVDIILRGKVTRAAQDGILQTKDWTKEPLPEISGGQVKMLPFAAIGPIKGKITGKPIKTEDFSAGRGASNNLRGGRGGGLGAVTKLPKGRNNKWGAAKGRGGRNVFRSGSKSGSPTRSRSRSRSVDSSGSSSSSSSEYSHSKKSKRRRRSSSESSTSRKFSPKQSKSSKKKTRRAKTKQAKISNMEKKGKEEPRNVHMYSEYGLMQLDEDCKTTARMNARAARFAKENKAQNSSGAKGKGPRPTMKSRLGGFAGRPGSSGSNGALWTIDTTGTNNNNGNTYEDTDWSETVVTGTCNDLEKRYLRLTTAPDPSTIRPESVLKGSIEHVKRKWKENQDYFYACDQLKSIRQDLTVQRIRNDFTVYVYETHARIALEKGDHEEYNQCQSQLVQLYDTFPKSPNKIEFTAYRILYCIFTANTLDLGDVMTKLTEEVKKDTCVAHALELQGAWALKNYSKFFKLHANAPKMAGYLIDWFAHRERKHALKTILKAYRPSIPTSYVKEQLGLPSESDWTEFLSSTSLENTIIYMDSPINSKINAKDSYPLVMSALS</sequence>
<dbReference type="InterPro" id="IPR005062">
    <property type="entry name" value="SAC3/GANP/THP3_conserved"/>
</dbReference>
<feature type="region of interest" description="Disordered" evidence="1">
    <location>
        <begin position="141"/>
        <end position="209"/>
    </location>
</feature>
<feature type="region of interest" description="Disordered" evidence="1">
    <location>
        <begin position="76"/>
        <end position="124"/>
    </location>
</feature>
<feature type="compositionally biased region" description="Basic residues" evidence="1">
    <location>
        <begin position="494"/>
        <end position="507"/>
    </location>
</feature>
<dbReference type="PROSITE" id="PS50250">
    <property type="entry name" value="PCI"/>
    <property type="match status" value="1"/>
</dbReference>
<dbReference type="Pfam" id="PF03399">
    <property type="entry name" value="SAC3_GANP"/>
    <property type="match status" value="1"/>
</dbReference>
<evidence type="ECO:0000256" key="1">
    <source>
        <dbReference type="SAM" id="MobiDB-lite"/>
    </source>
</evidence>
<feature type="compositionally biased region" description="Low complexity" evidence="1">
    <location>
        <begin position="392"/>
        <end position="401"/>
    </location>
</feature>
<keyword evidence="4" id="KW-1185">Reference proteome</keyword>
<name>A0ABP1RDU2_9HEXA</name>
<evidence type="ECO:0000313" key="4">
    <source>
        <dbReference type="Proteomes" id="UP001642540"/>
    </source>
</evidence>
<reference evidence="3 4" key="1">
    <citation type="submission" date="2024-08" db="EMBL/GenBank/DDBJ databases">
        <authorList>
            <person name="Cucini C."/>
            <person name="Frati F."/>
        </authorList>
    </citation>
    <scope>NUCLEOTIDE SEQUENCE [LARGE SCALE GENOMIC DNA]</scope>
</reference>
<feature type="compositionally biased region" description="Low complexity" evidence="1">
    <location>
        <begin position="453"/>
        <end position="466"/>
    </location>
</feature>
<feature type="compositionally biased region" description="Polar residues" evidence="1">
    <location>
        <begin position="1"/>
        <end position="10"/>
    </location>
</feature>
<dbReference type="InterPro" id="IPR000717">
    <property type="entry name" value="PCI_dom"/>
</dbReference>
<feature type="region of interest" description="Disordered" evidence="1">
    <location>
        <begin position="385"/>
        <end position="523"/>
    </location>
</feature>
<dbReference type="PANTHER" id="PTHR12436">
    <property type="entry name" value="80 KDA MCM3-ASSOCIATED PROTEIN"/>
    <property type="match status" value="1"/>
</dbReference>
<feature type="domain" description="PCI" evidence="2">
    <location>
        <begin position="705"/>
        <end position="877"/>
    </location>
</feature>
<feature type="compositionally biased region" description="Low complexity" evidence="1">
    <location>
        <begin position="259"/>
        <end position="280"/>
    </location>
</feature>
<dbReference type="PANTHER" id="PTHR12436:SF4">
    <property type="entry name" value="LEUKOCYTE RECEPTOR CLUSTER MEMBER 8"/>
    <property type="match status" value="1"/>
</dbReference>
<feature type="compositionally biased region" description="Basic and acidic residues" evidence="1">
    <location>
        <begin position="512"/>
        <end position="523"/>
    </location>
</feature>
<protein>
    <recommendedName>
        <fullName evidence="2">PCI domain-containing protein</fullName>
    </recommendedName>
</protein>
<proteinExistence type="predicted"/>
<accession>A0ABP1RDU2</accession>
<feature type="region of interest" description="Disordered" evidence="1">
    <location>
        <begin position="256"/>
        <end position="296"/>
    </location>
</feature>
<feature type="compositionally biased region" description="Low complexity" evidence="1">
    <location>
        <begin position="480"/>
        <end position="493"/>
    </location>
</feature>
<dbReference type="InterPro" id="IPR045107">
    <property type="entry name" value="SAC3/GANP/THP3"/>
</dbReference>
<evidence type="ECO:0000313" key="3">
    <source>
        <dbReference type="EMBL" id="CAL8123089.1"/>
    </source>
</evidence>
<comment type="caution">
    <text evidence="3">The sequence shown here is derived from an EMBL/GenBank/DDBJ whole genome shotgun (WGS) entry which is preliminary data.</text>
</comment>
<dbReference type="Gene3D" id="1.25.40.990">
    <property type="match status" value="1"/>
</dbReference>
<feature type="region of interest" description="Disordered" evidence="1">
    <location>
        <begin position="553"/>
        <end position="591"/>
    </location>
</feature>